<accession>A0A8J2PWK8</accession>
<gene>
    <name evidence="2" type="ORF">AFUS01_LOCUS45227</name>
</gene>
<dbReference type="Proteomes" id="UP000708208">
    <property type="component" value="Unassembled WGS sequence"/>
</dbReference>
<comment type="caution">
    <text evidence="2">The sequence shown here is derived from an EMBL/GenBank/DDBJ whole genome shotgun (WGS) entry which is preliminary data.</text>
</comment>
<proteinExistence type="predicted"/>
<keyword evidence="1" id="KW-0732">Signal</keyword>
<keyword evidence="3" id="KW-1185">Reference proteome</keyword>
<reference evidence="2" key="1">
    <citation type="submission" date="2021-06" db="EMBL/GenBank/DDBJ databases">
        <authorList>
            <person name="Hodson N. C."/>
            <person name="Mongue J. A."/>
            <person name="Jaron S. K."/>
        </authorList>
    </citation>
    <scope>NUCLEOTIDE SEQUENCE</scope>
</reference>
<evidence type="ECO:0000313" key="2">
    <source>
        <dbReference type="EMBL" id="CAG7835919.1"/>
    </source>
</evidence>
<evidence type="ECO:0000256" key="1">
    <source>
        <dbReference type="SAM" id="SignalP"/>
    </source>
</evidence>
<dbReference type="AlphaFoldDB" id="A0A8J2PWK8"/>
<feature type="chain" id="PRO_5035173787" evidence="1">
    <location>
        <begin position="26"/>
        <end position="94"/>
    </location>
</feature>
<feature type="signal peptide" evidence="1">
    <location>
        <begin position="1"/>
        <end position="25"/>
    </location>
</feature>
<evidence type="ECO:0000313" key="3">
    <source>
        <dbReference type="Proteomes" id="UP000708208"/>
    </source>
</evidence>
<sequence>MRFLTIRSFVFLFLCTILIASFTSGQELTWAEKITRCVGYEKRSTCLKDPNCEWSKRSVSCSFVTSYSGQEIPVVRNVTSCAGRKSNSVDKFSE</sequence>
<dbReference type="EMBL" id="CAJVCH010570803">
    <property type="protein sequence ID" value="CAG7835919.1"/>
    <property type="molecule type" value="Genomic_DNA"/>
</dbReference>
<name>A0A8J2PWK8_9HEXA</name>
<protein>
    <submittedName>
        <fullName evidence="2">Uncharacterized protein</fullName>
    </submittedName>
</protein>
<organism evidence="2 3">
    <name type="scientific">Allacma fusca</name>
    <dbReference type="NCBI Taxonomy" id="39272"/>
    <lineage>
        <taxon>Eukaryota</taxon>
        <taxon>Metazoa</taxon>
        <taxon>Ecdysozoa</taxon>
        <taxon>Arthropoda</taxon>
        <taxon>Hexapoda</taxon>
        <taxon>Collembola</taxon>
        <taxon>Symphypleona</taxon>
        <taxon>Sminthuridae</taxon>
        <taxon>Allacma</taxon>
    </lineage>
</organism>